<dbReference type="EMBL" id="QGUI02000007">
    <property type="protein sequence ID" value="MFO7190891.1"/>
    <property type="molecule type" value="Genomic_DNA"/>
</dbReference>
<evidence type="ECO:0000313" key="1">
    <source>
        <dbReference type="EMBL" id="MFO7190891.1"/>
    </source>
</evidence>
<reference evidence="1 2" key="1">
    <citation type="journal article" date="2021" name="BMC Genomics">
        <title>Genome-resolved metagenome and metatranscriptome analyses of thermophilic composting reveal key bacterial players and their metabolic interactions.</title>
        <authorList>
            <person name="Braga L.P.P."/>
            <person name="Pereira R.V."/>
            <person name="Martins L.F."/>
            <person name="Moura L.M.S."/>
            <person name="Sanchez F.B."/>
            <person name="Patane J.S.L."/>
            <person name="da Silva A.M."/>
            <person name="Setubal J.C."/>
        </authorList>
    </citation>
    <scope>NUCLEOTIDE SEQUENCE [LARGE SCALE GENOMIC DNA]</scope>
    <source>
        <strain evidence="1">ZC4RG45</strain>
    </source>
</reference>
<name>A0ABD6F9Z6_9PSEU</name>
<keyword evidence="1" id="KW-0238">DNA-binding</keyword>
<gene>
    <name evidence="1" type="ORF">DIU77_001410</name>
</gene>
<protein>
    <submittedName>
        <fullName evidence="1">Winged helix DNA-binding domain-containing protein</fullName>
    </submittedName>
</protein>
<comment type="caution">
    <text evidence="1">The sequence shown here is derived from an EMBL/GenBank/DDBJ whole genome shotgun (WGS) entry which is preliminary data.</text>
</comment>
<dbReference type="PANTHER" id="PTHR38479:SF2">
    <property type="entry name" value="WINGED HELIX DNA-BINDING DOMAIN-CONTAINING PROTEIN"/>
    <property type="match status" value="1"/>
</dbReference>
<dbReference type="Proteomes" id="UP000249324">
    <property type="component" value="Unassembled WGS sequence"/>
</dbReference>
<dbReference type="PANTHER" id="PTHR38479">
    <property type="entry name" value="LMO0824 PROTEIN"/>
    <property type="match status" value="1"/>
</dbReference>
<proteinExistence type="predicted"/>
<dbReference type="GO" id="GO:0003677">
    <property type="term" value="F:DNA binding"/>
    <property type="evidence" value="ECO:0007669"/>
    <property type="project" value="UniProtKB-KW"/>
</dbReference>
<dbReference type="InterPro" id="IPR009351">
    <property type="entry name" value="AlkZ-like"/>
</dbReference>
<dbReference type="AlphaFoldDB" id="A0ABD6F9Z6"/>
<organism evidence="1 2">
    <name type="scientific">Thermocrispum agreste</name>
    <dbReference type="NCBI Taxonomy" id="37925"/>
    <lineage>
        <taxon>Bacteria</taxon>
        <taxon>Bacillati</taxon>
        <taxon>Actinomycetota</taxon>
        <taxon>Actinomycetes</taxon>
        <taxon>Pseudonocardiales</taxon>
        <taxon>Pseudonocardiaceae</taxon>
        <taxon>Thermocrispum</taxon>
    </lineage>
</organism>
<accession>A0ABD6F9Z6</accession>
<evidence type="ECO:0000313" key="2">
    <source>
        <dbReference type="Proteomes" id="UP000249324"/>
    </source>
</evidence>
<dbReference type="Pfam" id="PF06224">
    <property type="entry name" value="AlkZ-like"/>
    <property type="match status" value="1"/>
</dbReference>
<sequence length="392" mass="42889">MRIDEAQRRARLARRHMLAAQDRADDITQVADGLVALHATNPSSVFLSALVRMRKPSTAAVEQALYDDRSLVRVLGMRRTVFVVPRELAPVVQAACTDDVAARERRRLVQQLTRNGHPEPVPDAETWLATVMDETERALRARGSATTQQLAGDVPSLRQKLLLSPGKKYESLVNVAGSVVALLAAEGRIVRGRPRGSWLSSQYVWEPMDSWLGDQEKPDPDAARAELARRWLGAFGPAQVADLKWWTGWTMAQTRKALAAVGPVEVELDCGPGIALPDDLAPVPEPEPWVALLPELDPTAMGWAERSFYVGEHRKAVFDGSGNVCPTVWADGRIVGVWGQRPGGEIVYRLLTDVGADVMARVDAEVARLGECLGDVRAVPKFPTPLARELTG</sequence>